<dbReference type="InterPro" id="IPR049156">
    <property type="entry name" value="Phage_chap_TAC_15-like"/>
</dbReference>
<protein>
    <submittedName>
        <fullName evidence="1">Uncharacterized protein</fullName>
    </submittedName>
</protein>
<name>A0A0F9AFJ1_9ZZZZ</name>
<organism evidence="1">
    <name type="scientific">marine sediment metagenome</name>
    <dbReference type="NCBI Taxonomy" id="412755"/>
    <lineage>
        <taxon>unclassified sequences</taxon>
        <taxon>metagenomes</taxon>
        <taxon>ecological metagenomes</taxon>
    </lineage>
</organism>
<gene>
    <name evidence="1" type="ORF">LCGC14_2855150</name>
</gene>
<dbReference type="Pfam" id="PF21822">
    <property type="entry name" value="Phage_TAC_15"/>
    <property type="match status" value="1"/>
</dbReference>
<dbReference type="EMBL" id="LAZR01055024">
    <property type="protein sequence ID" value="KKK77284.1"/>
    <property type="molecule type" value="Genomic_DNA"/>
</dbReference>
<sequence>MTQIKIHEEEIEGHRFQVFKLPPLEAQDLLLDILAAVGPSVGSLAGGLKGDDDTPITERELDPAALSAGIGSLVRALDKKAMRDMVNTLAEVSTVDGLPVKQQLPIIFREDLSLMYRWLWFALKVQYARFFALLPSGASGALGKLARAASSQDTSPGDGL</sequence>
<reference evidence="1" key="1">
    <citation type="journal article" date="2015" name="Nature">
        <title>Complex archaea that bridge the gap between prokaryotes and eukaryotes.</title>
        <authorList>
            <person name="Spang A."/>
            <person name="Saw J.H."/>
            <person name="Jorgensen S.L."/>
            <person name="Zaremba-Niedzwiedzka K."/>
            <person name="Martijn J."/>
            <person name="Lind A.E."/>
            <person name="van Eijk R."/>
            <person name="Schleper C."/>
            <person name="Guy L."/>
            <person name="Ettema T.J."/>
        </authorList>
    </citation>
    <scope>NUCLEOTIDE SEQUENCE</scope>
</reference>
<accession>A0A0F9AFJ1</accession>
<dbReference type="AlphaFoldDB" id="A0A0F9AFJ1"/>
<proteinExistence type="predicted"/>
<evidence type="ECO:0000313" key="1">
    <source>
        <dbReference type="EMBL" id="KKK77284.1"/>
    </source>
</evidence>
<comment type="caution">
    <text evidence="1">The sequence shown here is derived from an EMBL/GenBank/DDBJ whole genome shotgun (WGS) entry which is preliminary data.</text>
</comment>